<dbReference type="Proteomes" id="UP000814128">
    <property type="component" value="Unassembled WGS sequence"/>
</dbReference>
<organism evidence="1 2">
    <name type="scientific">Vararia minispora EC-137</name>
    <dbReference type="NCBI Taxonomy" id="1314806"/>
    <lineage>
        <taxon>Eukaryota</taxon>
        <taxon>Fungi</taxon>
        <taxon>Dikarya</taxon>
        <taxon>Basidiomycota</taxon>
        <taxon>Agaricomycotina</taxon>
        <taxon>Agaricomycetes</taxon>
        <taxon>Russulales</taxon>
        <taxon>Lachnocladiaceae</taxon>
        <taxon>Vararia</taxon>
    </lineage>
</organism>
<proteinExistence type="predicted"/>
<sequence length="512" mass="56688">MLSSGLWYLADGAALLTFAVLGWQYLSSKRSALPLPPGPKPLPIVGNIFDVPKSFAWVHYQRWTAKYGDVISLTVLGKVIVVLNSVAAIQDLVLTARANVFASRPHIKAVEMTNMHDQTVFLAPYGRKWRDRRRIIDKYFRPAAIQAYQPVLQDRVTLAMKRLAQDPARFRKHIRECTNAVVLSTVYGYDVKDGGDLFVGLAEEVAALVKYAVLPGSTIVNTLPFLGSLPTWALGPAFHRLIQRGKYVSYESIHAPFRWTKDSIRNGTARQSLARESLEELAEGDEEGELVLREAFGAIFGAASDTTVAAISAFILAMTLFPDVQARAHGELDTVVGRDRLPAFSDRPNLPYIDALVHELLRWSPVVPQGVPHVADEDVVWKGYRIPKGAMVIGNAWAILHDPASYAQPEIFRPERFLSPDGRFVADPSVDYYFGFGVRRCPGRHLLDTVLWLFIVTVLAEFKIAGGEASPDISAEDIPFAFMGEGVTTHPLPFECSILPRDARALQVIEAA</sequence>
<protein>
    <submittedName>
        <fullName evidence="1">Cytochrome P450</fullName>
    </submittedName>
</protein>
<reference evidence="1" key="2">
    <citation type="journal article" date="2022" name="New Phytol.">
        <title>Evolutionary transition to the ectomycorrhizal habit in the genomes of a hyperdiverse lineage of mushroom-forming fungi.</title>
        <authorList>
            <person name="Looney B."/>
            <person name="Miyauchi S."/>
            <person name="Morin E."/>
            <person name="Drula E."/>
            <person name="Courty P.E."/>
            <person name="Kohler A."/>
            <person name="Kuo A."/>
            <person name="LaButti K."/>
            <person name="Pangilinan J."/>
            <person name="Lipzen A."/>
            <person name="Riley R."/>
            <person name="Andreopoulos W."/>
            <person name="He G."/>
            <person name="Johnson J."/>
            <person name="Nolan M."/>
            <person name="Tritt A."/>
            <person name="Barry K.W."/>
            <person name="Grigoriev I.V."/>
            <person name="Nagy L.G."/>
            <person name="Hibbett D."/>
            <person name="Henrissat B."/>
            <person name="Matheny P.B."/>
            <person name="Labbe J."/>
            <person name="Martin F.M."/>
        </authorList>
    </citation>
    <scope>NUCLEOTIDE SEQUENCE</scope>
    <source>
        <strain evidence="1">EC-137</strain>
    </source>
</reference>
<reference evidence="1" key="1">
    <citation type="submission" date="2021-02" db="EMBL/GenBank/DDBJ databases">
        <authorList>
            <consortium name="DOE Joint Genome Institute"/>
            <person name="Ahrendt S."/>
            <person name="Looney B.P."/>
            <person name="Miyauchi S."/>
            <person name="Morin E."/>
            <person name="Drula E."/>
            <person name="Courty P.E."/>
            <person name="Chicoki N."/>
            <person name="Fauchery L."/>
            <person name="Kohler A."/>
            <person name="Kuo A."/>
            <person name="Labutti K."/>
            <person name="Pangilinan J."/>
            <person name="Lipzen A."/>
            <person name="Riley R."/>
            <person name="Andreopoulos W."/>
            <person name="He G."/>
            <person name="Johnson J."/>
            <person name="Barry K.W."/>
            <person name="Grigoriev I.V."/>
            <person name="Nagy L."/>
            <person name="Hibbett D."/>
            <person name="Henrissat B."/>
            <person name="Matheny P.B."/>
            <person name="Labbe J."/>
            <person name="Martin F."/>
        </authorList>
    </citation>
    <scope>NUCLEOTIDE SEQUENCE</scope>
    <source>
        <strain evidence="1">EC-137</strain>
    </source>
</reference>
<accession>A0ACB8Q633</accession>
<evidence type="ECO:0000313" key="1">
    <source>
        <dbReference type="EMBL" id="KAI0027033.1"/>
    </source>
</evidence>
<dbReference type="EMBL" id="MU274037">
    <property type="protein sequence ID" value="KAI0027033.1"/>
    <property type="molecule type" value="Genomic_DNA"/>
</dbReference>
<comment type="caution">
    <text evidence="1">The sequence shown here is derived from an EMBL/GenBank/DDBJ whole genome shotgun (WGS) entry which is preliminary data.</text>
</comment>
<gene>
    <name evidence="1" type="ORF">K488DRAFT_91445</name>
</gene>
<name>A0ACB8Q633_9AGAM</name>
<keyword evidence="2" id="KW-1185">Reference proteome</keyword>
<evidence type="ECO:0000313" key="2">
    <source>
        <dbReference type="Proteomes" id="UP000814128"/>
    </source>
</evidence>